<evidence type="ECO:0000313" key="2">
    <source>
        <dbReference type="EMBL" id="GAA4934837.1"/>
    </source>
</evidence>
<keyword evidence="1" id="KW-0812">Transmembrane</keyword>
<keyword evidence="1" id="KW-1133">Transmembrane helix</keyword>
<feature type="transmembrane region" description="Helical" evidence="1">
    <location>
        <begin position="35"/>
        <end position="55"/>
    </location>
</feature>
<feature type="transmembrane region" description="Helical" evidence="1">
    <location>
        <begin position="61"/>
        <end position="83"/>
    </location>
</feature>
<organism evidence="2 3">
    <name type="scientific">Streptomonospora halophila</name>
    <dbReference type="NCBI Taxonomy" id="427369"/>
    <lineage>
        <taxon>Bacteria</taxon>
        <taxon>Bacillati</taxon>
        <taxon>Actinomycetota</taxon>
        <taxon>Actinomycetes</taxon>
        <taxon>Streptosporangiales</taxon>
        <taxon>Nocardiopsidaceae</taxon>
        <taxon>Streptomonospora</taxon>
    </lineage>
</organism>
<comment type="caution">
    <text evidence="2">The sequence shown here is derived from an EMBL/GenBank/DDBJ whole genome shotgun (WGS) entry which is preliminary data.</text>
</comment>
<dbReference type="Proteomes" id="UP001499993">
    <property type="component" value="Unassembled WGS sequence"/>
</dbReference>
<keyword evidence="3" id="KW-1185">Reference proteome</keyword>
<dbReference type="RefSeq" id="WP_345555935.1">
    <property type="nucleotide sequence ID" value="NZ_BAABIK010000006.1"/>
</dbReference>
<proteinExistence type="predicted"/>
<dbReference type="EMBL" id="BAABIK010000006">
    <property type="protein sequence ID" value="GAA4934837.1"/>
    <property type="molecule type" value="Genomic_DNA"/>
</dbReference>
<reference evidence="3" key="1">
    <citation type="journal article" date="2019" name="Int. J. Syst. Evol. Microbiol.">
        <title>The Global Catalogue of Microorganisms (GCM) 10K type strain sequencing project: providing services to taxonomists for standard genome sequencing and annotation.</title>
        <authorList>
            <consortium name="The Broad Institute Genomics Platform"/>
            <consortium name="The Broad Institute Genome Sequencing Center for Infectious Disease"/>
            <person name="Wu L."/>
            <person name="Ma J."/>
        </authorList>
    </citation>
    <scope>NUCLEOTIDE SEQUENCE [LARGE SCALE GENOMIC DNA]</scope>
    <source>
        <strain evidence="3">JCM 18123</strain>
    </source>
</reference>
<accession>A0ABP9GA06</accession>
<feature type="transmembrane region" description="Helical" evidence="1">
    <location>
        <begin position="6"/>
        <end position="26"/>
    </location>
</feature>
<name>A0ABP9GA06_9ACTN</name>
<protein>
    <recommendedName>
        <fullName evidence="4">DUF2306 domain-containing protein</fullName>
    </recommendedName>
</protein>
<sequence>MHTFLLALHISAGIIGLGASLTALLVRKRRGAHTIAGRVFGATVVVVALSTYALLPSAPEQWWLGIIATATLAAAAIGVYLAWRKPVPQWYRIHLVLMMSTVIAYVTPVAVQFSDGHALAWLLPTLVGSPLIAYRALVAARVLPPSYLVLMPWRRKASRAVPPPNAEARTERARTAER</sequence>
<evidence type="ECO:0000313" key="3">
    <source>
        <dbReference type="Proteomes" id="UP001499993"/>
    </source>
</evidence>
<keyword evidence="1" id="KW-0472">Membrane</keyword>
<evidence type="ECO:0000256" key="1">
    <source>
        <dbReference type="SAM" id="Phobius"/>
    </source>
</evidence>
<gene>
    <name evidence="2" type="ORF">GCM10023224_14340</name>
</gene>
<feature type="transmembrane region" description="Helical" evidence="1">
    <location>
        <begin position="90"/>
        <end position="111"/>
    </location>
</feature>
<evidence type="ECO:0008006" key="4">
    <source>
        <dbReference type="Google" id="ProtNLM"/>
    </source>
</evidence>